<dbReference type="AlphaFoldDB" id="A0A8B7Q2I5"/>
<keyword evidence="6" id="KW-1133">Transmembrane helix</keyword>
<name>A0A8B7Q2I5_HIPAR</name>
<accession>A0A8B7Q2I5</accession>
<comment type="similarity">
    <text evidence="2">Belongs to the sulfatase family.</text>
</comment>
<dbReference type="Gene3D" id="3.30.1120.10">
    <property type="match status" value="1"/>
</dbReference>
<keyword evidence="6" id="KW-0472">Membrane</keyword>
<keyword evidence="4" id="KW-0378">Hydrolase</keyword>
<dbReference type="SUPFAM" id="SSF53649">
    <property type="entry name" value="Alkaline phosphatase-like"/>
    <property type="match status" value="1"/>
</dbReference>
<dbReference type="Pfam" id="PF14707">
    <property type="entry name" value="Sulfatase_C"/>
    <property type="match status" value="1"/>
</dbReference>
<evidence type="ECO:0000256" key="1">
    <source>
        <dbReference type="ARBA" id="ARBA00001913"/>
    </source>
</evidence>
<dbReference type="PANTHER" id="PTHR42693">
    <property type="entry name" value="ARYLSULFATASE FAMILY MEMBER"/>
    <property type="match status" value="1"/>
</dbReference>
<feature type="transmembrane region" description="Helical" evidence="6">
    <location>
        <begin position="165"/>
        <end position="185"/>
    </location>
</feature>
<organism evidence="8 9">
    <name type="scientific">Hipposideros armiger</name>
    <name type="common">Great Himalayan leaf-nosed bat</name>
    <dbReference type="NCBI Taxonomy" id="186990"/>
    <lineage>
        <taxon>Eukaryota</taxon>
        <taxon>Metazoa</taxon>
        <taxon>Chordata</taxon>
        <taxon>Craniata</taxon>
        <taxon>Vertebrata</taxon>
        <taxon>Euteleostomi</taxon>
        <taxon>Mammalia</taxon>
        <taxon>Eutheria</taxon>
        <taxon>Laurasiatheria</taxon>
        <taxon>Chiroptera</taxon>
        <taxon>Yinpterochiroptera</taxon>
        <taxon>Rhinolophoidea</taxon>
        <taxon>Hipposideridae</taxon>
        <taxon>Hipposideros</taxon>
    </lineage>
</organism>
<evidence type="ECO:0000259" key="7">
    <source>
        <dbReference type="Pfam" id="PF00884"/>
    </source>
</evidence>
<evidence type="ECO:0000256" key="2">
    <source>
        <dbReference type="ARBA" id="ARBA00008779"/>
    </source>
</evidence>
<dbReference type="GO" id="GO:0004065">
    <property type="term" value="F:arylsulfatase activity"/>
    <property type="evidence" value="ECO:0007669"/>
    <property type="project" value="TreeGrafter"/>
</dbReference>
<dbReference type="Proteomes" id="UP000694851">
    <property type="component" value="Unplaced"/>
</dbReference>
<dbReference type="CTD" id="347527"/>
<keyword evidence="3" id="KW-0479">Metal-binding</keyword>
<dbReference type="InterPro" id="IPR024607">
    <property type="entry name" value="Sulfatase_CS"/>
</dbReference>
<dbReference type="GO" id="GO:0046872">
    <property type="term" value="F:metal ion binding"/>
    <property type="evidence" value="ECO:0007669"/>
    <property type="project" value="UniProtKB-KW"/>
</dbReference>
<dbReference type="Pfam" id="PF00884">
    <property type="entry name" value="Sulfatase"/>
    <property type="match status" value="1"/>
</dbReference>
<keyword evidence="5" id="KW-0106">Calcium</keyword>
<feature type="transmembrane region" description="Helical" evidence="6">
    <location>
        <begin position="192"/>
        <end position="215"/>
    </location>
</feature>
<dbReference type="InterPro" id="IPR050738">
    <property type="entry name" value="Sulfatase"/>
</dbReference>
<feature type="domain" description="Sulfatase N-terminal" evidence="7">
    <location>
        <begin position="116"/>
        <end position="338"/>
    </location>
</feature>
<proteinExistence type="inferred from homology"/>
<dbReference type="RefSeq" id="XP_019482651.1">
    <property type="nucleotide sequence ID" value="XM_019627106.1"/>
</dbReference>
<keyword evidence="6" id="KW-0812">Transmembrane</keyword>
<dbReference type="OrthoDB" id="103349at2759"/>
<dbReference type="InterPro" id="IPR000917">
    <property type="entry name" value="Sulfatase_N"/>
</dbReference>
<evidence type="ECO:0000313" key="9">
    <source>
        <dbReference type="RefSeq" id="XP_019482651.1"/>
    </source>
</evidence>
<dbReference type="PROSITE" id="PS00523">
    <property type="entry name" value="SULFATASE_1"/>
    <property type="match status" value="1"/>
</dbReference>
<keyword evidence="8" id="KW-1185">Reference proteome</keyword>
<dbReference type="InterPro" id="IPR017850">
    <property type="entry name" value="Alkaline_phosphatase_core_sf"/>
</dbReference>
<sequence length="467" mass="51692">MANTTTAIFSMVFSSPAVFSALEMGNCWLSLTLCCLFGGLNGTFVTRNSRPNIVLLMADDLGVGDLGCYGNYTMSTPNIDRLAREGVKLTQHLAAASVCTPSRAAFLTGRYPIRSGKWHQGLSCASRDDHCYHPLNHGFDYFYGLPLGLLSDCQASETPELHSRLRVQLCVATAGIGLASLLLLVPKLAGWLAVPWTVIVTVALLALLFFASWYASYGFTRRWNCVLMRNHEILQQPMREDQVSMLMLKEALSFIDRYKHGPFLLLFCFLHVHTPLTTQEKFVGHSKHGRYGDNVEEMDWMVGKILEALDQERLTKHTLVYFTSDNGGRLEAGGAQLGGWNGLYKGDTVGFRLFCCGVSFSPEGAGACYGSDMCSCTTDVTYHDPPLLFDVSRDPSEVRPLSPDNEALFHSVVQKVEAAVKEHRKTLTPAPLQLSVFNTLWKPWLQPCCGTFPFCGCDKEDDIIPNA</sequence>
<comment type="cofactor">
    <cofactor evidence="1">
        <name>Ca(2+)</name>
        <dbReference type="ChEBI" id="CHEBI:29108"/>
    </cofactor>
</comment>
<evidence type="ECO:0000256" key="6">
    <source>
        <dbReference type="SAM" id="Phobius"/>
    </source>
</evidence>
<dbReference type="KEGG" id="hai:109373335"/>
<evidence type="ECO:0000256" key="4">
    <source>
        <dbReference type="ARBA" id="ARBA00022801"/>
    </source>
</evidence>
<reference evidence="9" key="1">
    <citation type="submission" date="2025-08" db="UniProtKB">
        <authorList>
            <consortium name="RefSeq"/>
        </authorList>
    </citation>
    <scope>IDENTIFICATION</scope>
    <source>
        <tissue evidence="9">Muscle</tissue>
    </source>
</reference>
<dbReference type="GeneID" id="109373335"/>
<gene>
    <name evidence="9" type="primary">ARSH</name>
</gene>
<evidence type="ECO:0000256" key="5">
    <source>
        <dbReference type="ARBA" id="ARBA00022837"/>
    </source>
</evidence>
<dbReference type="Gene3D" id="3.40.720.10">
    <property type="entry name" value="Alkaline Phosphatase, subunit A"/>
    <property type="match status" value="1"/>
</dbReference>
<evidence type="ECO:0000256" key="3">
    <source>
        <dbReference type="ARBA" id="ARBA00022723"/>
    </source>
</evidence>
<protein>
    <submittedName>
        <fullName evidence="9">Arylsulfatase H</fullName>
    </submittedName>
</protein>
<evidence type="ECO:0000313" key="8">
    <source>
        <dbReference type="Proteomes" id="UP000694851"/>
    </source>
</evidence>
<dbReference type="PANTHER" id="PTHR42693:SF16">
    <property type="entry name" value="ARYLSULFATASE H"/>
    <property type="match status" value="1"/>
</dbReference>